<feature type="non-terminal residue" evidence="3">
    <location>
        <position position="1"/>
    </location>
</feature>
<dbReference type="InterPro" id="IPR006665">
    <property type="entry name" value="OmpA-like"/>
</dbReference>
<accession>A0A820EB89</accession>
<sequence length="21" mass="2035">GRGGVEVGQFSSSSAGDNNPL</sequence>
<dbReference type="Proteomes" id="UP000663823">
    <property type="component" value="Unassembled WGS sequence"/>
</dbReference>
<dbReference type="PROSITE" id="PS51123">
    <property type="entry name" value="OMPA_2"/>
    <property type="match status" value="1"/>
</dbReference>
<reference evidence="3" key="1">
    <citation type="submission" date="2021-02" db="EMBL/GenBank/DDBJ databases">
        <authorList>
            <person name="Nowell W R."/>
        </authorList>
    </citation>
    <scope>NUCLEOTIDE SEQUENCE</scope>
</reference>
<evidence type="ECO:0000313" key="3">
    <source>
        <dbReference type="EMBL" id="CAF4244169.1"/>
    </source>
</evidence>
<evidence type="ECO:0000313" key="4">
    <source>
        <dbReference type="Proteomes" id="UP000663823"/>
    </source>
</evidence>
<organism evidence="3 4">
    <name type="scientific">Rotaria sordida</name>
    <dbReference type="NCBI Taxonomy" id="392033"/>
    <lineage>
        <taxon>Eukaryota</taxon>
        <taxon>Metazoa</taxon>
        <taxon>Spiralia</taxon>
        <taxon>Gnathifera</taxon>
        <taxon>Rotifera</taxon>
        <taxon>Eurotatoria</taxon>
        <taxon>Bdelloidea</taxon>
        <taxon>Philodinida</taxon>
        <taxon>Philodinidae</taxon>
        <taxon>Rotaria</taxon>
    </lineage>
</organism>
<feature type="compositionally biased region" description="Polar residues" evidence="1">
    <location>
        <begin position="9"/>
        <end position="21"/>
    </location>
</feature>
<feature type="region of interest" description="Disordered" evidence="1">
    <location>
        <begin position="1"/>
        <end position="21"/>
    </location>
</feature>
<feature type="domain" description="OmpA-like" evidence="2">
    <location>
        <begin position="1"/>
        <end position="21"/>
    </location>
</feature>
<dbReference type="EMBL" id="CAJOAX010030686">
    <property type="protein sequence ID" value="CAF4244169.1"/>
    <property type="molecule type" value="Genomic_DNA"/>
</dbReference>
<comment type="caution">
    <text evidence="3">The sequence shown here is derived from an EMBL/GenBank/DDBJ whole genome shotgun (WGS) entry which is preliminary data.</text>
</comment>
<evidence type="ECO:0000256" key="1">
    <source>
        <dbReference type="SAM" id="MobiDB-lite"/>
    </source>
</evidence>
<proteinExistence type="predicted"/>
<name>A0A820EB89_9BILA</name>
<dbReference type="AlphaFoldDB" id="A0A820EB89"/>
<protein>
    <recommendedName>
        <fullName evidence="2">OmpA-like domain-containing protein</fullName>
    </recommendedName>
</protein>
<evidence type="ECO:0000259" key="2">
    <source>
        <dbReference type="PROSITE" id="PS51123"/>
    </source>
</evidence>
<gene>
    <name evidence="3" type="ORF">OTI717_LOCUS40203</name>
</gene>